<dbReference type="InterPro" id="IPR016186">
    <property type="entry name" value="C-type_lectin-like/link_sf"/>
</dbReference>
<dbReference type="SMART" id="SM00034">
    <property type="entry name" value="CLECT"/>
    <property type="match status" value="1"/>
</dbReference>
<proteinExistence type="predicted"/>
<evidence type="ECO:0000259" key="1">
    <source>
        <dbReference type="PROSITE" id="PS50041"/>
    </source>
</evidence>
<dbReference type="Ensembl" id="ENSFHET00000006768.1">
    <property type="protein sequence ID" value="ENSFHEP00000024829.1"/>
    <property type="gene ID" value="ENSFHEG00000006650.1"/>
</dbReference>
<reference evidence="2" key="2">
    <citation type="submission" date="2025-09" db="UniProtKB">
        <authorList>
            <consortium name="Ensembl"/>
        </authorList>
    </citation>
    <scope>IDENTIFICATION</scope>
</reference>
<sequence length="142" mass="16802">MSRVILGAAVLFTYSAPKYIYVNSEMSWTDAQRYCRTNYVDLASVRNQFENQEIRKLVTKYTWIGLYRESWRWSDGQRLRMTSFSKWDTSQSVDIKNSCMTTTSSTWYKRPCSSTYSFICMGESHTHQLTSLFWEAWEANQS</sequence>
<dbReference type="InterPro" id="IPR001304">
    <property type="entry name" value="C-type_lectin-like"/>
</dbReference>
<evidence type="ECO:0000313" key="3">
    <source>
        <dbReference type="Proteomes" id="UP000265000"/>
    </source>
</evidence>
<dbReference type="Proteomes" id="UP000265000">
    <property type="component" value="Unplaced"/>
</dbReference>
<feature type="domain" description="C-type lectin" evidence="1">
    <location>
        <begin position="14"/>
        <end position="121"/>
    </location>
</feature>
<dbReference type="Pfam" id="PF00059">
    <property type="entry name" value="Lectin_C"/>
    <property type="match status" value="1"/>
</dbReference>
<dbReference type="STRING" id="8078.ENSFHEP00000024829"/>
<dbReference type="PROSITE" id="PS50041">
    <property type="entry name" value="C_TYPE_LECTIN_2"/>
    <property type="match status" value="1"/>
</dbReference>
<name>A0A3Q2QDU3_FUNHE</name>
<reference evidence="2" key="1">
    <citation type="submission" date="2025-08" db="UniProtKB">
        <authorList>
            <consortium name="Ensembl"/>
        </authorList>
    </citation>
    <scope>IDENTIFICATION</scope>
</reference>
<dbReference type="SUPFAM" id="SSF56436">
    <property type="entry name" value="C-type lectin-like"/>
    <property type="match status" value="1"/>
</dbReference>
<dbReference type="GeneTree" id="ENSGT00940000163911"/>
<evidence type="ECO:0000313" key="2">
    <source>
        <dbReference type="Ensembl" id="ENSFHEP00000024829.1"/>
    </source>
</evidence>
<keyword evidence="3" id="KW-1185">Reference proteome</keyword>
<organism evidence="2 3">
    <name type="scientific">Fundulus heteroclitus</name>
    <name type="common">Killifish</name>
    <name type="synonym">Mummichog</name>
    <dbReference type="NCBI Taxonomy" id="8078"/>
    <lineage>
        <taxon>Eukaryota</taxon>
        <taxon>Metazoa</taxon>
        <taxon>Chordata</taxon>
        <taxon>Craniata</taxon>
        <taxon>Vertebrata</taxon>
        <taxon>Euteleostomi</taxon>
        <taxon>Actinopterygii</taxon>
        <taxon>Neopterygii</taxon>
        <taxon>Teleostei</taxon>
        <taxon>Neoteleostei</taxon>
        <taxon>Acanthomorphata</taxon>
        <taxon>Ovalentaria</taxon>
        <taxon>Atherinomorphae</taxon>
        <taxon>Cyprinodontiformes</taxon>
        <taxon>Fundulidae</taxon>
        <taxon>Fundulus</taxon>
    </lineage>
</organism>
<dbReference type="AlphaFoldDB" id="A0A3Q2QDU3"/>
<dbReference type="PANTHER" id="PTHR45784:SF3">
    <property type="entry name" value="C-TYPE LECTIN DOMAIN FAMILY 4 MEMBER K-LIKE-RELATED"/>
    <property type="match status" value="1"/>
</dbReference>
<dbReference type="PANTHER" id="PTHR45784">
    <property type="entry name" value="C-TYPE LECTIN DOMAIN FAMILY 20 MEMBER A-RELATED"/>
    <property type="match status" value="1"/>
</dbReference>
<protein>
    <recommendedName>
        <fullName evidence="1">C-type lectin domain-containing protein</fullName>
    </recommendedName>
</protein>
<accession>A0A3Q2QDU3</accession>
<dbReference type="Gene3D" id="3.10.100.10">
    <property type="entry name" value="Mannose-Binding Protein A, subunit A"/>
    <property type="match status" value="1"/>
</dbReference>
<dbReference type="InterPro" id="IPR016187">
    <property type="entry name" value="CTDL_fold"/>
</dbReference>